<accession>A0A1E3KYE0</accession>
<evidence type="ECO:0000313" key="1">
    <source>
        <dbReference type="EMBL" id="ODP26558.1"/>
    </source>
</evidence>
<comment type="caution">
    <text evidence="1">The sequence shown here is derived from an EMBL/GenBank/DDBJ whole genome shotgun (WGS) entry which is preliminary data.</text>
</comment>
<evidence type="ECO:0008006" key="3">
    <source>
        <dbReference type="Google" id="ProtNLM"/>
    </source>
</evidence>
<dbReference type="AlphaFoldDB" id="A0A1E3KYE0"/>
<gene>
    <name evidence="1" type="ORF">PTI45_04398</name>
</gene>
<reference evidence="1 2" key="1">
    <citation type="submission" date="2016-08" db="EMBL/GenBank/DDBJ databases">
        <title>Genome sequencing of Paenibacillus sp. TI45-13ar, isolated from Korean traditional nuruk.</title>
        <authorList>
            <person name="Kim S.-J."/>
        </authorList>
    </citation>
    <scope>NUCLEOTIDE SEQUENCE [LARGE SCALE GENOMIC DNA]</scope>
    <source>
        <strain evidence="1 2">TI45-13ar</strain>
    </source>
</reference>
<dbReference type="Pfam" id="PF22266">
    <property type="entry name" value="DUF6953"/>
    <property type="match status" value="1"/>
</dbReference>
<organism evidence="1 2">
    <name type="scientific">Paenibacillus nuruki</name>
    <dbReference type="NCBI Taxonomy" id="1886670"/>
    <lineage>
        <taxon>Bacteria</taxon>
        <taxon>Bacillati</taxon>
        <taxon>Bacillota</taxon>
        <taxon>Bacilli</taxon>
        <taxon>Bacillales</taxon>
        <taxon>Paenibacillaceae</taxon>
        <taxon>Paenibacillus</taxon>
    </lineage>
</organism>
<keyword evidence="2" id="KW-1185">Reference proteome</keyword>
<dbReference type="InterPro" id="IPR054228">
    <property type="entry name" value="DUF6953"/>
</dbReference>
<proteinExistence type="predicted"/>
<dbReference type="Proteomes" id="UP000094578">
    <property type="component" value="Unassembled WGS sequence"/>
</dbReference>
<dbReference type="PATRIC" id="fig|1886670.3.peg.4429"/>
<sequence>MTDSTTIEQHIAEWMVEQIKNNGTLKQEDAIAYVRAEHGEEYIFTSESGNVSLSKEIKKAFRKHHAGRVAWDRDGFFWAWT</sequence>
<dbReference type="STRING" id="1886670.PTI45_04398"/>
<dbReference type="RefSeq" id="WP_069329693.1">
    <property type="nucleotide sequence ID" value="NZ_MDER01000086.1"/>
</dbReference>
<dbReference type="EMBL" id="MDER01000086">
    <property type="protein sequence ID" value="ODP26558.1"/>
    <property type="molecule type" value="Genomic_DNA"/>
</dbReference>
<protein>
    <recommendedName>
        <fullName evidence="3">Integron gene cassette protein</fullName>
    </recommendedName>
</protein>
<evidence type="ECO:0000313" key="2">
    <source>
        <dbReference type="Proteomes" id="UP000094578"/>
    </source>
</evidence>
<name>A0A1E3KYE0_9BACL</name>